<evidence type="ECO:0000256" key="1">
    <source>
        <dbReference type="ARBA" id="ARBA00022741"/>
    </source>
</evidence>
<dbReference type="InterPro" id="IPR042099">
    <property type="entry name" value="ANL_N_sf"/>
</dbReference>
<dbReference type="GO" id="GO:0005524">
    <property type="term" value="F:ATP binding"/>
    <property type="evidence" value="ECO:0007669"/>
    <property type="project" value="UniProtKB-KW"/>
</dbReference>
<evidence type="ECO:0000313" key="6">
    <source>
        <dbReference type="Proteomes" id="UP001165085"/>
    </source>
</evidence>
<name>A0A9W7AVI1_9STRA</name>
<dbReference type="AlphaFoldDB" id="A0A9W7AVI1"/>
<keyword evidence="1" id="KW-0547">Nucleotide-binding</keyword>
<dbReference type="Pfam" id="PF00501">
    <property type="entry name" value="AMP-binding"/>
    <property type="match status" value="1"/>
</dbReference>
<dbReference type="InterPro" id="IPR000873">
    <property type="entry name" value="AMP-dep_synth/lig_dom"/>
</dbReference>
<dbReference type="SUPFAM" id="SSF56801">
    <property type="entry name" value="Acetyl-CoA synthetase-like"/>
    <property type="match status" value="1"/>
</dbReference>
<dbReference type="PANTHER" id="PTHR43272:SF33">
    <property type="entry name" value="AMP-BINDING DOMAIN-CONTAINING PROTEIN-RELATED"/>
    <property type="match status" value="1"/>
</dbReference>
<feature type="region of interest" description="Disordered" evidence="3">
    <location>
        <begin position="17"/>
        <end position="56"/>
    </location>
</feature>
<evidence type="ECO:0000256" key="2">
    <source>
        <dbReference type="ARBA" id="ARBA00022840"/>
    </source>
</evidence>
<evidence type="ECO:0000259" key="4">
    <source>
        <dbReference type="Pfam" id="PF00501"/>
    </source>
</evidence>
<dbReference type="OrthoDB" id="1700726at2759"/>
<reference evidence="6" key="1">
    <citation type="journal article" date="2023" name="Commun. Biol.">
        <title>Genome analysis of Parmales, the sister group of diatoms, reveals the evolutionary specialization of diatoms from phago-mixotrophs to photoautotrophs.</title>
        <authorList>
            <person name="Ban H."/>
            <person name="Sato S."/>
            <person name="Yoshikawa S."/>
            <person name="Yamada K."/>
            <person name="Nakamura Y."/>
            <person name="Ichinomiya M."/>
            <person name="Sato N."/>
            <person name="Blanc-Mathieu R."/>
            <person name="Endo H."/>
            <person name="Kuwata A."/>
            <person name="Ogata H."/>
        </authorList>
    </citation>
    <scope>NUCLEOTIDE SEQUENCE [LARGE SCALE GENOMIC DNA]</scope>
    <source>
        <strain evidence="6">NIES 3701</strain>
    </source>
</reference>
<dbReference type="Pfam" id="PF23562">
    <property type="entry name" value="AMP-binding_C_3"/>
    <property type="match status" value="1"/>
</dbReference>
<proteinExistence type="predicted"/>
<comment type="caution">
    <text evidence="5">The sequence shown here is derived from an EMBL/GenBank/DDBJ whole genome shotgun (WGS) entry which is preliminary data.</text>
</comment>
<keyword evidence="2" id="KW-0067">ATP-binding</keyword>
<dbReference type="GO" id="GO:0004467">
    <property type="term" value="F:long-chain fatty acid-CoA ligase activity"/>
    <property type="evidence" value="ECO:0007669"/>
    <property type="project" value="TreeGrafter"/>
</dbReference>
<dbReference type="GO" id="GO:0016020">
    <property type="term" value="C:membrane"/>
    <property type="evidence" value="ECO:0007669"/>
    <property type="project" value="TreeGrafter"/>
</dbReference>
<organism evidence="5 6">
    <name type="scientific">Triparma strigata</name>
    <dbReference type="NCBI Taxonomy" id="1606541"/>
    <lineage>
        <taxon>Eukaryota</taxon>
        <taxon>Sar</taxon>
        <taxon>Stramenopiles</taxon>
        <taxon>Ochrophyta</taxon>
        <taxon>Bolidophyceae</taxon>
        <taxon>Parmales</taxon>
        <taxon>Triparmaceae</taxon>
        <taxon>Triparma</taxon>
    </lineage>
</organism>
<dbReference type="PROSITE" id="PS00455">
    <property type="entry name" value="AMP_BINDING"/>
    <property type="match status" value="1"/>
</dbReference>
<dbReference type="EMBL" id="BRXY01000223">
    <property type="protein sequence ID" value="GMH78551.1"/>
    <property type="molecule type" value="Genomic_DNA"/>
</dbReference>
<dbReference type="PANTHER" id="PTHR43272">
    <property type="entry name" value="LONG-CHAIN-FATTY-ACID--COA LIGASE"/>
    <property type="match status" value="1"/>
</dbReference>
<accession>A0A9W7AVI1</accession>
<dbReference type="Proteomes" id="UP001165085">
    <property type="component" value="Unassembled WGS sequence"/>
</dbReference>
<feature type="domain" description="AMP-dependent synthetase/ligase" evidence="4">
    <location>
        <begin position="101"/>
        <end position="512"/>
    </location>
</feature>
<evidence type="ECO:0000256" key="3">
    <source>
        <dbReference type="SAM" id="MobiDB-lite"/>
    </source>
</evidence>
<dbReference type="InterPro" id="IPR020845">
    <property type="entry name" value="AMP-binding_CS"/>
</dbReference>
<protein>
    <recommendedName>
        <fullName evidence="4">AMP-dependent synthetase/ligase domain-containing protein</fullName>
    </recommendedName>
</protein>
<dbReference type="Gene3D" id="3.40.50.12780">
    <property type="entry name" value="N-terminal domain of ligase-like"/>
    <property type="match status" value="1"/>
</dbReference>
<keyword evidence="6" id="KW-1185">Reference proteome</keyword>
<sequence>MLSKAIIRPSRRLLSTAAKATPGASPITAPPPSGSYFGIPDFDPSHPHSQRSPPRFSPFSTLYELGQVATSDYSTRPRYGAVESGALTFGLTGTPDESGRLWATFEDCDDMVTRARGALVNLGVTPGDRVAIISRNHLAWPAVAHAAWSLGAVLVPMYEQQLAKDWHYIIKDSGAKVVVASRGVIYDEVKPWTSSIDGLKHVVCFDDSFDHTGGTLDSFVAMMNADSASSAPPAIPPTKDDMGVLMYTSGTTGNPKGVMLSHENICSNTRALLDFGSPEAADAIGGTLSRGDDVSLAFLPWAHIYGQTLEMHCGHAAGFASAIVEDTANVAVDLPLVRPTLLFSVPTLYKRIYDGLNAKIPTESPIKQKLIRAALASGVKKAEAEAKQESLGAFANFKHNMLDKIVLSKIRDRFGGRLRASFSGGASLAPEVMDFVNALGIPVNNGYGLTETSPVCASGFLGEPHKQVKGGCGVPLPGTRCSIRSIDDGSEVPDGTEGELWVAGNHIMQGYWNNEEATDEVIREEDGIRWFRTGDLATKAAGDPYGNVSITGRHKEQYKLENGKYVAPAPLEETLCLNPFVTQAILHGDNEVFNVALIVPDVEQVRKWADEAKTPEAEAAKSAVAGAATEAEICELPAVKDLLLIETKKALAGIKKYEIPKNVAVVEAFTAERGMLTPKLSIKRPIVVKHYADTIEGLYGRGPLASKLGLVEKE</sequence>
<gene>
    <name evidence="5" type="ORF">TrST_g6521</name>
</gene>
<evidence type="ECO:0000313" key="5">
    <source>
        <dbReference type="EMBL" id="GMH78551.1"/>
    </source>
</evidence>